<sequence length="250" mass="28988">MYRILKSLWFTKEEVNFAALDEGVIFVKFGAIEDRRRILNLSPWLFDQCLFALLPFVKGQDLVEYAFNITPFWTRIYNIPLEQKDRQVAIDVGEAIGEVLAIDWRDRDGGWTDYIRLRIKIDVFKPLRRMVHLVGSDGIKTVCTIKYERFARLIGHTTQKCSRKEEHNETGNSSFQYGSWLKVQLGGTTQMGGNRRNVIEIQESKANHNVEISEAKERNGDDNDLARLKEKEKKTRAGKEELESCSLIEK</sequence>
<evidence type="ECO:0008006" key="4">
    <source>
        <dbReference type="Google" id="ProtNLM"/>
    </source>
</evidence>
<gene>
    <name evidence="2" type="ORF">PVK06_027473</name>
</gene>
<protein>
    <recommendedName>
        <fullName evidence="4">DUF4283 domain-containing protein</fullName>
    </recommendedName>
</protein>
<name>A0ABR0P0F3_GOSAR</name>
<dbReference type="Proteomes" id="UP001358586">
    <property type="component" value="Chromosome 8"/>
</dbReference>
<dbReference type="InterPro" id="IPR040256">
    <property type="entry name" value="At4g02000-like"/>
</dbReference>
<feature type="region of interest" description="Disordered" evidence="1">
    <location>
        <begin position="213"/>
        <end position="250"/>
    </location>
</feature>
<comment type="caution">
    <text evidence="2">The sequence shown here is derived from an EMBL/GenBank/DDBJ whole genome shotgun (WGS) entry which is preliminary data.</text>
</comment>
<accession>A0ABR0P0F3</accession>
<evidence type="ECO:0000313" key="2">
    <source>
        <dbReference type="EMBL" id="KAK5812074.1"/>
    </source>
</evidence>
<dbReference type="EMBL" id="JARKNE010000008">
    <property type="protein sequence ID" value="KAK5812074.1"/>
    <property type="molecule type" value="Genomic_DNA"/>
</dbReference>
<evidence type="ECO:0000313" key="3">
    <source>
        <dbReference type="Proteomes" id="UP001358586"/>
    </source>
</evidence>
<reference evidence="2 3" key="1">
    <citation type="submission" date="2023-03" db="EMBL/GenBank/DDBJ databases">
        <title>WGS of Gossypium arboreum.</title>
        <authorList>
            <person name="Yu D."/>
        </authorList>
    </citation>
    <scope>NUCLEOTIDE SEQUENCE [LARGE SCALE GENOMIC DNA]</scope>
    <source>
        <tissue evidence="2">Leaf</tissue>
    </source>
</reference>
<evidence type="ECO:0000256" key="1">
    <source>
        <dbReference type="SAM" id="MobiDB-lite"/>
    </source>
</evidence>
<dbReference type="PANTHER" id="PTHR31286">
    <property type="entry name" value="GLYCINE-RICH CELL WALL STRUCTURAL PROTEIN 1.8-LIKE"/>
    <property type="match status" value="1"/>
</dbReference>
<organism evidence="2 3">
    <name type="scientific">Gossypium arboreum</name>
    <name type="common">Tree cotton</name>
    <name type="synonym">Gossypium nanking</name>
    <dbReference type="NCBI Taxonomy" id="29729"/>
    <lineage>
        <taxon>Eukaryota</taxon>
        <taxon>Viridiplantae</taxon>
        <taxon>Streptophyta</taxon>
        <taxon>Embryophyta</taxon>
        <taxon>Tracheophyta</taxon>
        <taxon>Spermatophyta</taxon>
        <taxon>Magnoliopsida</taxon>
        <taxon>eudicotyledons</taxon>
        <taxon>Gunneridae</taxon>
        <taxon>Pentapetalae</taxon>
        <taxon>rosids</taxon>
        <taxon>malvids</taxon>
        <taxon>Malvales</taxon>
        <taxon>Malvaceae</taxon>
        <taxon>Malvoideae</taxon>
        <taxon>Gossypium</taxon>
    </lineage>
</organism>
<keyword evidence="3" id="KW-1185">Reference proteome</keyword>
<proteinExistence type="predicted"/>
<dbReference type="PANTHER" id="PTHR31286:SF178">
    <property type="entry name" value="DUF4283 DOMAIN-CONTAINING PROTEIN"/>
    <property type="match status" value="1"/>
</dbReference>